<name>A0A6P2CVM8_9BACT</name>
<dbReference type="EMBL" id="LR593886">
    <property type="protein sequence ID" value="VTR92215.1"/>
    <property type="molecule type" value="Genomic_DNA"/>
</dbReference>
<protein>
    <submittedName>
        <fullName evidence="1">Uncharacterized protein</fullName>
    </submittedName>
</protein>
<sequence>MGTLAPELILRAALYVVHVAAYTTRNWTFADQVPRQQIHDLWEAMHEIPSLVLRWRPDAEQELIRYLDEYDRKWPSPRFREMYQRHLEHGHPA</sequence>
<proteinExistence type="predicted"/>
<keyword evidence="2" id="KW-1185">Reference proteome</keyword>
<gene>
    <name evidence="1" type="ORF">SOIL9_54990</name>
</gene>
<accession>A0A6P2CVM8</accession>
<reference evidence="1 2" key="1">
    <citation type="submission" date="2019-05" db="EMBL/GenBank/DDBJ databases">
        <authorList>
            <consortium name="Science for Life Laboratories"/>
        </authorList>
    </citation>
    <scope>NUCLEOTIDE SEQUENCE [LARGE SCALE GENOMIC DNA]</scope>
    <source>
        <strain evidence="1">Soil9</strain>
    </source>
</reference>
<dbReference type="KEGG" id="gms:SOIL9_54990"/>
<organism evidence="1 2">
    <name type="scientific">Gemmata massiliana</name>
    <dbReference type="NCBI Taxonomy" id="1210884"/>
    <lineage>
        <taxon>Bacteria</taxon>
        <taxon>Pseudomonadati</taxon>
        <taxon>Planctomycetota</taxon>
        <taxon>Planctomycetia</taxon>
        <taxon>Gemmatales</taxon>
        <taxon>Gemmataceae</taxon>
        <taxon>Gemmata</taxon>
    </lineage>
</organism>
<dbReference type="Proteomes" id="UP000464178">
    <property type="component" value="Chromosome"/>
</dbReference>
<evidence type="ECO:0000313" key="1">
    <source>
        <dbReference type="EMBL" id="VTR92215.1"/>
    </source>
</evidence>
<evidence type="ECO:0000313" key="2">
    <source>
        <dbReference type="Proteomes" id="UP000464178"/>
    </source>
</evidence>
<dbReference type="AlphaFoldDB" id="A0A6P2CVM8"/>
<dbReference type="RefSeq" id="WP_162667113.1">
    <property type="nucleotide sequence ID" value="NZ_LR593886.1"/>
</dbReference>